<gene>
    <name evidence="1" type="ORF">M9H77_34470</name>
</gene>
<evidence type="ECO:0000313" key="1">
    <source>
        <dbReference type="EMBL" id="KAI5648465.1"/>
    </source>
</evidence>
<name>A0ACB9ZM14_CATRO</name>
<dbReference type="Proteomes" id="UP001060085">
    <property type="component" value="Linkage Group LG08"/>
</dbReference>
<reference evidence="2" key="1">
    <citation type="journal article" date="2023" name="Nat. Plants">
        <title>Single-cell RNA sequencing provides a high-resolution roadmap for understanding the multicellular compartmentation of specialized metabolism.</title>
        <authorList>
            <person name="Sun S."/>
            <person name="Shen X."/>
            <person name="Li Y."/>
            <person name="Li Y."/>
            <person name="Wang S."/>
            <person name="Li R."/>
            <person name="Zhang H."/>
            <person name="Shen G."/>
            <person name="Guo B."/>
            <person name="Wei J."/>
            <person name="Xu J."/>
            <person name="St-Pierre B."/>
            <person name="Chen S."/>
            <person name="Sun C."/>
        </authorList>
    </citation>
    <scope>NUCLEOTIDE SEQUENCE [LARGE SCALE GENOMIC DNA]</scope>
</reference>
<dbReference type="EMBL" id="CM044708">
    <property type="protein sequence ID" value="KAI5648465.1"/>
    <property type="molecule type" value="Genomic_DNA"/>
</dbReference>
<protein>
    <submittedName>
        <fullName evidence="1">Uncharacterized protein</fullName>
    </submittedName>
</protein>
<keyword evidence="2" id="KW-1185">Reference proteome</keyword>
<proteinExistence type="predicted"/>
<comment type="caution">
    <text evidence="1">The sequence shown here is derived from an EMBL/GenBank/DDBJ whole genome shotgun (WGS) entry which is preliminary data.</text>
</comment>
<sequence>MLPWLADGHISPYLDLAKALSRKNLSSQLVHPFVLPMPDEKEEESHINIIDWVNKKGQGSTIFMNEIALGLELSSLNFLWVPFGGIFAKWIS</sequence>
<accession>A0ACB9ZM14</accession>
<evidence type="ECO:0000313" key="2">
    <source>
        <dbReference type="Proteomes" id="UP001060085"/>
    </source>
</evidence>
<organism evidence="1 2">
    <name type="scientific">Catharanthus roseus</name>
    <name type="common">Madagascar periwinkle</name>
    <name type="synonym">Vinca rosea</name>
    <dbReference type="NCBI Taxonomy" id="4058"/>
    <lineage>
        <taxon>Eukaryota</taxon>
        <taxon>Viridiplantae</taxon>
        <taxon>Streptophyta</taxon>
        <taxon>Embryophyta</taxon>
        <taxon>Tracheophyta</taxon>
        <taxon>Spermatophyta</taxon>
        <taxon>Magnoliopsida</taxon>
        <taxon>eudicotyledons</taxon>
        <taxon>Gunneridae</taxon>
        <taxon>Pentapetalae</taxon>
        <taxon>asterids</taxon>
        <taxon>lamiids</taxon>
        <taxon>Gentianales</taxon>
        <taxon>Apocynaceae</taxon>
        <taxon>Rauvolfioideae</taxon>
        <taxon>Vinceae</taxon>
        <taxon>Catharanthinae</taxon>
        <taxon>Catharanthus</taxon>
    </lineage>
</organism>